<keyword evidence="2" id="KW-0472">Membrane</keyword>
<feature type="transmembrane region" description="Helical" evidence="2">
    <location>
        <begin position="108"/>
        <end position="128"/>
    </location>
</feature>
<evidence type="ECO:0000313" key="5">
    <source>
        <dbReference type="Proteomes" id="UP000076722"/>
    </source>
</evidence>
<feature type="transmembrane region" description="Helical" evidence="2">
    <location>
        <begin position="159"/>
        <end position="178"/>
    </location>
</feature>
<name>A0A164PSM3_9AGAM</name>
<evidence type="ECO:0000256" key="2">
    <source>
        <dbReference type="SAM" id="Phobius"/>
    </source>
</evidence>
<keyword evidence="2" id="KW-0812">Transmembrane</keyword>
<evidence type="ECO:0000313" key="4">
    <source>
        <dbReference type="EMBL" id="KZS89001.1"/>
    </source>
</evidence>
<feature type="compositionally biased region" description="Polar residues" evidence="1">
    <location>
        <begin position="713"/>
        <end position="734"/>
    </location>
</feature>
<dbReference type="InterPro" id="IPR045338">
    <property type="entry name" value="DUF6535"/>
</dbReference>
<gene>
    <name evidence="4" type="ORF">SISNIDRAFT_489658</name>
</gene>
<feature type="region of interest" description="Disordered" evidence="1">
    <location>
        <begin position="704"/>
        <end position="771"/>
    </location>
</feature>
<reference evidence="4 5" key="1">
    <citation type="journal article" date="2016" name="Mol. Biol. Evol.">
        <title>Comparative Genomics of Early-Diverging Mushroom-Forming Fungi Provides Insights into the Origins of Lignocellulose Decay Capabilities.</title>
        <authorList>
            <person name="Nagy L.G."/>
            <person name="Riley R."/>
            <person name="Tritt A."/>
            <person name="Adam C."/>
            <person name="Daum C."/>
            <person name="Floudas D."/>
            <person name="Sun H."/>
            <person name="Yadav J.S."/>
            <person name="Pangilinan J."/>
            <person name="Larsson K.H."/>
            <person name="Matsuura K."/>
            <person name="Barry K."/>
            <person name="Labutti K."/>
            <person name="Kuo R."/>
            <person name="Ohm R.A."/>
            <person name="Bhattacharya S.S."/>
            <person name="Shirouzu T."/>
            <person name="Yoshinaga Y."/>
            <person name="Martin F.M."/>
            <person name="Grigoriev I.V."/>
            <person name="Hibbett D.S."/>
        </authorList>
    </citation>
    <scope>NUCLEOTIDE SEQUENCE [LARGE SCALE GENOMIC DNA]</scope>
    <source>
        <strain evidence="4 5">HHB9708</strain>
    </source>
</reference>
<feature type="domain" description="DUF6535" evidence="3">
    <location>
        <begin position="86"/>
        <end position="238"/>
    </location>
</feature>
<feature type="transmembrane region" description="Helical" evidence="2">
    <location>
        <begin position="256"/>
        <end position="278"/>
    </location>
</feature>
<dbReference type="AlphaFoldDB" id="A0A164PSM3"/>
<dbReference type="OrthoDB" id="3219854at2759"/>
<keyword evidence="5" id="KW-1185">Reference proteome</keyword>
<dbReference type="EMBL" id="KV419431">
    <property type="protein sequence ID" value="KZS89001.1"/>
    <property type="molecule type" value="Genomic_DNA"/>
</dbReference>
<dbReference type="Pfam" id="PF20153">
    <property type="entry name" value="DUF6535"/>
    <property type="match status" value="1"/>
</dbReference>
<sequence length="771" mass="87406">MTYDHVHTPDPFDTPLFNRLVGLIEEQNNAVKEQKKVMAEQYQEMKDIKKTLKFHGEQFDVLTRDALKNDQPYDQKSLEDESTCTALFEMAMAKTKEEVDEWIKRMDVSLFFIALFSAVLSAFIVPATQNLFPDSNNYPENTSDSSSPVPATSAQNICVVYYLAMILALLNAVLSVLGRQWMSRLTLKPSGATYRERLLRHLDREKLAKWWLKYLVEGLHMLLLWSIGLFMTGLLYQLRIIATSFDGEAPRLMATWRLGVTISSVMLLTILAATMHALRYEASPFGGPFSRLILKLTEIIHYILHTVLVEVKYLKVLMERLILLNLLAGRGIIEAIFFFISCTGLFAPLWLPFFLIRRWRVKVDTEDPGKLINAYMELIADANDPRLLERAIASFSYADWVKYGGGCVGKLGKAYTRLMATDTSIRVQETLSARLSEFVIECRERSSTIGGNWSKKLIDFFSSRLPSSFDFPTQVLFTSFGEGNDDLRALASLPYEECIARVMCTFDTGGKLGDRTRIFDVAQEHCYQLLKTGKERELIRVLSNVKPLSLMRSYIQFPGNLSAASEALINFVLRGSRTEIQREVSRFVKNTSNRSILNSRSLSSVFIMIATPTPTDVDLSPLIDYVSRHHHRQTWRQFSDIAIGYLEAYGLSNIYDHTGVRRFLQQCVNTRFRDRSLNLYDTSDETRFQAQVLLKELDSLPIIPSPPPVALRTSDQNASDDGSTQSLTGTSSHQAKFGSLSKGPDSDIQLPESSPQLEAARSNMRKNESDS</sequence>
<organism evidence="4 5">
    <name type="scientific">Sistotremastrum niveocremeum HHB9708</name>
    <dbReference type="NCBI Taxonomy" id="1314777"/>
    <lineage>
        <taxon>Eukaryota</taxon>
        <taxon>Fungi</taxon>
        <taxon>Dikarya</taxon>
        <taxon>Basidiomycota</taxon>
        <taxon>Agaricomycotina</taxon>
        <taxon>Agaricomycetes</taxon>
        <taxon>Sistotremastrales</taxon>
        <taxon>Sistotremastraceae</taxon>
        <taxon>Sertulicium</taxon>
        <taxon>Sertulicium niveocremeum</taxon>
    </lineage>
</organism>
<evidence type="ECO:0000259" key="3">
    <source>
        <dbReference type="Pfam" id="PF20153"/>
    </source>
</evidence>
<proteinExistence type="predicted"/>
<evidence type="ECO:0000256" key="1">
    <source>
        <dbReference type="SAM" id="MobiDB-lite"/>
    </source>
</evidence>
<feature type="transmembrane region" description="Helical" evidence="2">
    <location>
        <begin position="336"/>
        <end position="356"/>
    </location>
</feature>
<protein>
    <recommendedName>
        <fullName evidence="3">DUF6535 domain-containing protein</fullName>
    </recommendedName>
</protein>
<feature type="transmembrane region" description="Helical" evidence="2">
    <location>
        <begin position="214"/>
        <end position="236"/>
    </location>
</feature>
<accession>A0A164PSM3</accession>
<keyword evidence="2" id="KW-1133">Transmembrane helix</keyword>
<dbReference type="Proteomes" id="UP000076722">
    <property type="component" value="Unassembled WGS sequence"/>
</dbReference>